<dbReference type="RefSeq" id="WP_175604914.1">
    <property type="nucleotide sequence ID" value="NZ_JABWGO010000012.1"/>
</dbReference>
<dbReference type="EMBL" id="JABWGO010000012">
    <property type="protein sequence ID" value="NUW45442.1"/>
    <property type="molecule type" value="Genomic_DNA"/>
</dbReference>
<feature type="transmembrane region" description="Helical" evidence="1">
    <location>
        <begin position="215"/>
        <end position="237"/>
    </location>
</feature>
<gene>
    <name evidence="2" type="ORF">HT134_35780</name>
</gene>
<keyword evidence="1" id="KW-0812">Transmembrane</keyword>
<keyword evidence="1" id="KW-1133">Transmembrane helix</keyword>
<feature type="transmembrane region" description="Helical" evidence="1">
    <location>
        <begin position="37"/>
        <end position="59"/>
    </location>
</feature>
<feature type="transmembrane region" description="Helical" evidence="1">
    <location>
        <begin position="252"/>
        <end position="270"/>
    </location>
</feature>
<keyword evidence="1" id="KW-0472">Membrane</keyword>
<feature type="transmembrane region" description="Helical" evidence="1">
    <location>
        <begin position="113"/>
        <end position="136"/>
    </location>
</feature>
<evidence type="ECO:0000313" key="3">
    <source>
        <dbReference type="Proteomes" id="UP000546126"/>
    </source>
</evidence>
<feature type="transmembrane region" description="Helical" evidence="1">
    <location>
        <begin position="320"/>
        <end position="337"/>
    </location>
</feature>
<dbReference type="AlphaFoldDB" id="A0A7Y6IW32"/>
<reference evidence="2 3" key="1">
    <citation type="submission" date="2020-06" db="EMBL/GenBank/DDBJ databases">
        <authorList>
            <person name="Chanama M."/>
        </authorList>
    </citation>
    <scope>NUCLEOTIDE SEQUENCE [LARGE SCALE GENOMIC DNA]</scope>
    <source>
        <strain evidence="2 3">TBRC6557</strain>
    </source>
</reference>
<protein>
    <recommendedName>
        <fullName evidence="4">DUF998 domain-containing protein</fullName>
    </recommendedName>
</protein>
<feature type="transmembrane region" description="Helical" evidence="1">
    <location>
        <begin position="157"/>
        <end position="175"/>
    </location>
</feature>
<comment type="caution">
    <text evidence="2">The sequence shown here is derived from an EMBL/GenBank/DDBJ whole genome shotgun (WGS) entry which is preliminary data.</text>
</comment>
<evidence type="ECO:0000256" key="1">
    <source>
        <dbReference type="SAM" id="Phobius"/>
    </source>
</evidence>
<evidence type="ECO:0008006" key="4">
    <source>
        <dbReference type="Google" id="ProtNLM"/>
    </source>
</evidence>
<proteinExistence type="predicted"/>
<accession>A0A7Y6IW32</accession>
<keyword evidence="3" id="KW-1185">Reference proteome</keyword>
<dbReference type="Proteomes" id="UP000546126">
    <property type="component" value="Unassembled WGS sequence"/>
</dbReference>
<feature type="transmembrane region" description="Helical" evidence="1">
    <location>
        <begin position="71"/>
        <end position="93"/>
    </location>
</feature>
<feature type="transmembrane region" description="Helical" evidence="1">
    <location>
        <begin position="181"/>
        <end position="203"/>
    </location>
</feature>
<feature type="transmembrane region" description="Helical" evidence="1">
    <location>
        <begin position="282"/>
        <end position="300"/>
    </location>
</feature>
<name>A0A7Y6IW32_9ACTN</name>
<organism evidence="2 3">
    <name type="scientific">Nonomuraea rhodomycinica</name>
    <dbReference type="NCBI Taxonomy" id="1712872"/>
    <lineage>
        <taxon>Bacteria</taxon>
        <taxon>Bacillati</taxon>
        <taxon>Actinomycetota</taxon>
        <taxon>Actinomycetes</taxon>
        <taxon>Streptosporangiales</taxon>
        <taxon>Streptosporangiaceae</taxon>
        <taxon>Nonomuraea</taxon>
    </lineage>
</organism>
<evidence type="ECO:0000313" key="2">
    <source>
        <dbReference type="EMBL" id="NUW45442.1"/>
    </source>
</evidence>
<sequence length="339" mass="35908">MTTTHQSPPLVRLAPAIGLLFLAPLDAEVLMGNFPITDVIGVVGFLVIGPLYGAGALFIREAVRRTGRGWPTMLAFALAYGMFEEAFITQTLWDENWVGVRILDYGYIPALGTALPWVLFMAGVHTIWSISVPIAIIETLAGPRGTTPWLKERGFRAVAVFFALYSVLAAVARAADIGLLAGPLQFAGAAVVVAALVVLGLRLRRAAPTTGGGAPAPWAVFAFALAAGAVFVLLYAIDPTGLSPWLAIPLPAWGSVLGYLTLFAAAGLLVRRWSHRSGWSDAHRLALAAGAMLTYAWHSFPWKPTMTVPISQTVDLTSNAIATAGAVVLLVIAARRVST</sequence>